<comment type="caution">
    <text evidence="4">The sequence shown here is derived from an EMBL/GenBank/DDBJ whole genome shotgun (WGS) entry which is preliminary data.</text>
</comment>
<proteinExistence type="inferred from homology"/>
<sequence length="362" mass="38208">MKNEKQQLNAPSKITGEVSPVKTIEHELSGARFITLAHGNGGRFMRELIDGLFARHLANPLLNTQTDASLLPEIAGDIMVTTDGFTVQPLEFPGGTIGSLAVHGTVNDLAVSGAKPLYLTLNAFIEEGLEIAQLDRIVASLASAATEAGVCVVAGDTKVLPRGEGGGLYLATTGVGVKSTGLQLGMGQIQEGDAILVSGPVGDHGIAVMLAREQFGLRGDLLSDSASVISLTQSLLGLKGLRFMRDPTRGGLATVAHEISRATGMSVHLNETAIPVRDPVRSVCDMLGYDPYYLACEGRVVAVVDKEQMAEALALWRALPEGRESSAIGYVLGDVSHVILHTELGGERLLEELEDDPLPRIC</sequence>
<evidence type="ECO:0000313" key="5">
    <source>
        <dbReference type="Proteomes" id="UP000295367"/>
    </source>
</evidence>
<reference evidence="4 5" key="1">
    <citation type="submission" date="2019-03" db="EMBL/GenBank/DDBJ databases">
        <title>Genomic Encyclopedia of Type Strains, Phase IV (KMG-IV): sequencing the most valuable type-strain genomes for metagenomic binning, comparative biology and taxonomic classification.</title>
        <authorList>
            <person name="Goeker M."/>
        </authorList>
    </citation>
    <scope>NUCLEOTIDE SEQUENCE [LARGE SCALE GENOMIC DNA]</scope>
    <source>
        <strain evidence="4 5">DSM 100309</strain>
    </source>
</reference>
<dbReference type="Pfam" id="PF02769">
    <property type="entry name" value="AIRS_C"/>
    <property type="match status" value="1"/>
</dbReference>
<dbReference type="RefSeq" id="WP_124946444.1">
    <property type="nucleotide sequence ID" value="NZ_BHVT01000035.1"/>
</dbReference>
<dbReference type="AlphaFoldDB" id="A0A4R3XVE4"/>
<dbReference type="SUPFAM" id="SSF55326">
    <property type="entry name" value="PurM N-terminal domain-like"/>
    <property type="match status" value="1"/>
</dbReference>
<dbReference type="Pfam" id="PF00586">
    <property type="entry name" value="AIRS"/>
    <property type="match status" value="1"/>
</dbReference>
<dbReference type="PANTHER" id="PTHR30303">
    <property type="entry name" value="HYDROGENASE ISOENZYMES FORMATION PROTEIN HYPE"/>
    <property type="match status" value="1"/>
</dbReference>
<comment type="similarity">
    <text evidence="1">Belongs to the HypE family.</text>
</comment>
<name>A0A4R3XVE4_9PROT</name>
<dbReference type="InterPro" id="IPR036676">
    <property type="entry name" value="PurM-like_C_sf"/>
</dbReference>
<dbReference type="GO" id="GO:0051604">
    <property type="term" value="P:protein maturation"/>
    <property type="evidence" value="ECO:0007669"/>
    <property type="project" value="TreeGrafter"/>
</dbReference>
<feature type="domain" description="PurM-like C-terminal" evidence="3">
    <location>
        <begin position="190"/>
        <end position="335"/>
    </location>
</feature>
<evidence type="ECO:0000259" key="3">
    <source>
        <dbReference type="Pfam" id="PF02769"/>
    </source>
</evidence>
<dbReference type="EMBL" id="SMCO01000018">
    <property type="protein sequence ID" value="TCV82887.1"/>
    <property type="molecule type" value="Genomic_DNA"/>
</dbReference>
<dbReference type="InterPro" id="IPR010918">
    <property type="entry name" value="PurM-like_C_dom"/>
</dbReference>
<protein>
    <submittedName>
        <fullName evidence="4">Hydrogenase maturation carbamoyl dehydratase HypE</fullName>
    </submittedName>
</protein>
<dbReference type="SUPFAM" id="SSF56042">
    <property type="entry name" value="PurM C-terminal domain-like"/>
    <property type="match status" value="1"/>
</dbReference>
<evidence type="ECO:0000313" key="4">
    <source>
        <dbReference type="EMBL" id="TCV82887.1"/>
    </source>
</evidence>
<dbReference type="NCBIfam" id="TIGR02124">
    <property type="entry name" value="hypE"/>
    <property type="match status" value="1"/>
</dbReference>
<dbReference type="OrthoDB" id="9801934at2"/>
<evidence type="ECO:0000259" key="2">
    <source>
        <dbReference type="Pfam" id="PF00586"/>
    </source>
</evidence>
<organism evidence="4 5">
    <name type="scientific">Sulfurirhabdus autotrophica</name>
    <dbReference type="NCBI Taxonomy" id="1706046"/>
    <lineage>
        <taxon>Bacteria</taxon>
        <taxon>Pseudomonadati</taxon>
        <taxon>Pseudomonadota</taxon>
        <taxon>Betaproteobacteria</taxon>
        <taxon>Nitrosomonadales</taxon>
        <taxon>Sulfuricellaceae</taxon>
        <taxon>Sulfurirhabdus</taxon>
    </lineage>
</organism>
<dbReference type="CDD" id="cd02197">
    <property type="entry name" value="HypE"/>
    <property type="match status" value="1"/>
</dbReference>
<feature type="domain" description="PurM-like N-terminal" evidence="2">
    <location>
        <begin position="75"/>
        <end position="177"/>
    </location>
</feature>
<dbReference type="Gene3D" id="3.90.650.10">
    <property type="entry name" value="PurM-like C-terminal domain"/>
    <property type="match status" value="1"/>
</dbReference>
<dbReference type="PANTHER" id="PTHR30303:SF0">
    <property type="entry name" value="CARBAMOYL DEHYDRATASE HYPE"/>
    <property type="match status" value="1"/>
</dbReference>
<dbReference type="Proteomes" id="UP000295367">
    <property type="component" value="Unassembled WGS sequence"/>
</dbReference>
<dbReference type="InterPro" id="IPR036921">
    <property type="entry name" value="PurM-like_N_sf"/>
</dbReference>
<keyword evidence="5" id="KW-1185">Reference proteome</keyword>
<dbReference type="InterPro" id="IPR016188">
    <property type="entry name" value="PurM-like_N"/>
</dbReference>
<dbReference type="InterPro" id="IPR011854">
    <property type="entry name" value="HypE"/>
</dbReference>
<gene>
    <name evidence="4" type="ORF">EDC63_11816</name>
</gene>
<accession>A0A4R3XVE4</accession>
<dbReference type="PIRSF" id="PIRSF005644">
    <property type="entry name" value="Hdrgns_mtr_HypE"/>
    <property type="match status" value="1"/>
</dbReference>
<evidence type="ECO:0000256" key="1">
    <source>
        <dbReference type="ARBA" id="ARBA00006243"/>
    </source>
</evidence>
<dbReference type="Gene3D" id="3.30.1330.10">
    <property type="entry name" value="PurM-like, N-terminal domain"/>
    <property type="match status" value="1"/>
</dbReference>